<dbReference type="RefSeq" id="WP_125433440.1">
    <property type="nucleotide sequence ID" value="NZ_RWIS01000017.1"/>
</dbReference>
<keyword evidence="2" id="KW-0812">Transmembrane</keyword>
<keyword evidence="3" id="KW-0732">Signal</keyword>
<evidence type="ECO:0000256" key="3">
    <source>
        <dbReference type="SAM" id="SignalP"/>
    </source>
</evidence>
<proteinExistence type="predicted"/>
<feature type="transmembrane region" description="Helical" evidence="2">
    <location>
        <begin position="151"/>
        <end position="173"/>
    </location>
</feature>
<feature type="region of interest" description="Disordered" evidence="1">
    <location>
        <begin position="42"/>
        <end position="61"/>
    </location>
</feature>
<feature type="transmembrane region" description="Helical" evidence="2">
    <location>
        <begin position="214"/>
        <end position="232"/>
    </location>
</feature>
<evidence type="ECO:0000313" key="5">
    <source>
        <dbReference type="Proteomes" id="UP000280066"/>
    </source>
</evidence>
<gene>
    <name evidence="4" type="ORF">EI290_20070</name>
</gene>
<dbReference type="OrthoDB" id="887394at2"/>
<evidence type="ECO:0000256" key="1">
    <source>
        <dbReference type="SAM" id="MobiDB-lite"/>
    </source>
</evidence>
<feature type="compositionally biased region" description="Polar residues" evidence="1">
    <location>
        <begin position="197"/>
        <end position="206"/>
    </location>
</feature>
<keyword evidence="5" id="KW-1185">Reference proteome</keyword>
<evidence type="ECO:0000256" key="2">
    <source>
        <dbReference type="SAM" id="Phobius"/>
    </source>
</evidence>
<comment type="caution">
    <text evidence="4">The sequence shown here is derived from an EMBL/GenBank/DDBJ whole genome shotgun (WGS) entry which is preliminary data.</text>
</comment>
<feature type="signal peptide" evidence="3">
    <location>
        <begin position="1"/>
        <end position="21"/>
    </location>
</feature>
<feature type="region of interest" description="Disordered" evidence="1">
    <location>
        <begin position="183"/>
        <end position="206"/>
    </location>
</feature>
<evidence type="ECO:0000313" key="4">
    <source>
        <dbReference type="EMBL" id="RSK24313.1"/>
    </source>
</evidence>
<sequence length="259" mass="26722">MDTLRLLIVLLCSLCLSACQSARLPLFLPAVQHQALQVVAPPHSNTAAAKPEPVSSRAKSIRVPAPRKPANLLADTSRTAAKKPKKPLPTLVISGTDTLVGYPVNSKLPSGGVPPDPATTAINVAGGATILGSLVTLAVLSDREERSGTDWSGLMLSLMAFTILPVGVAMLFFQGPNGRQRAKREARRKGSAIAAPTNATPSDKQLSNPPLRKLGIGILLAGALLMLGGALLGAYGLLFFGLPGLVLLLIGLVLGVAAT</sequence>
<protein>
    <submittedName>
        <fullName evidence="4">Uncharacterized protein</fullName>
    </submittedName>
</protein>
<dbReference type="Proteomes" id="UP000280066">
    <property type="component" value="Unassembled WGS sequence"/>
</dbReference>
<feature type="transmembrane region" description="Helical" evidence="2">
    <location>
        <begin position="238"/>
        <end position="258"/>
    </location>
</feature>
<dbReference type="EMBL" id="RWIS01000017">
    <property type="protein sequence ID" value="RSK24313.1"/>
    <property type="molecule type" value="Genomic_DNA"/>
</dbReference>
<organism evidence="4 5">
    <name type="scientific">Hymenobacter metallilatus</name>
    <dbReference type="NCBI Taxonomy" id="2493666"/>
    <lineage>
        <taxon>Bacteria</taxon>
        <taxon>Pseudomonadati</taxon>
        <taxon>Bacteroidota</taxon>
        <taxon>Cytophagia</taxon>
        <taxon>Cytophagales</taxon>
        <taxon>Hymenobacteraceae</taxon>
        <taxon>Hymenobacter</taxon>
    </lineage>
</organism>
<accession>A0A3R9N691</accession>
<dbReference type="AlphaFoldDB" id="A0A3R9N691"/>
<feature type="chain" id="PRO_5018782628" evidence="3">
    <location>
        <begin position="22"/>
        <end position="259"/>
    </location>
</feature>
<keyword evidence="2" id="KW-0472">Membrane</keyword>
<reference evidence="4 5" key="1">
    <citation type="submission" date="2018-12" db="EMBL/GenBank/DDBJ databases">
        <authorList>
            <person name="Feng G."/>
            <person name="Zhu H."/>
        </authorList>
    </citation>
    <scope>NUCLEOTIDE SEQUENCE [LARGE SCALE GENOMIC DNA]</scope>
    <source>
        <strain evidence="4 5">9PBR-2</strain>
    </source>
</reference>
<name>A0A3R9N691_9BACT</name>
<keyword evidence="2" id="KW-1133">Transmembrane helix</keyword>